<name>A0AAV0C647_9ASTE</name>
<proteinExistence type="predicted"/>
<comment type="caution">
    <text evidence="1">The sequence shown here is derived from an EMBL/GenBank/DDBJ whole genome shotgun (WGS) entry which is preliminary data.</text>
</comment>
<sequence length="144" mass="17177">MEQETPTQRYKRRITQQSQCYSLEVTKHIPIISHVCIEYENHKFFINTQKLLQTYGRKWIICKKTFEARIMDRAANMKERTELSDEEEPNEEERQHTQVQRRLYFNGDCAELPRFHPEIGSLLMKSVCAGFFFPILSLVCKSNK</sequence>
<keyword evidence="2" id="KW-1185">Reference proteome</keyword>
<accession>A0AAV0C647</accession>
<organism evidence="1 2">
    <name type="scientific">Cuscuta epithymum</name>
    <dbReference type="NCBI Taxonomy" id="186058"/>
    <lineage>
        <taxon>Eukaryota</taxon>
        <taxon>Viridiplantae</taxon>
        <taxon>Streptophyta</taxon>
        <taxon>Embryophyta</taxon>
        <taxon>Tracheophyta</taxon>
        <taxon>Spermatophyta</taxon>
        <taxon>Magnoliopsida</taxon>
        <taxon>eudicotyledons</taxon>
        <taxon>Gunneridae</taxon>
        <taxon>Pentapetalae</taxon>
        <taxon>asterids</taxon>
        <taxon>lamiids</taxon>
        <taxon>Solanales</taxon>
        <taxon>Convolvulaceae</taxon>
        <taxon>Cuscuteae</taxon>
        <taxon>Cuscuta</taxon>
        <taxon>Cuscuta subgen. Cuscuta</taxon>
    </lineage>
</organism>
<dbReference type="Proteomes" id="UP001152523">
    <property type="component" value="Unassembled WGS sequence"/>
</dbReference>
<evidence type="ECO:0000313" key="1">
    <source>
        <dbReference type="EMBL" id="CAH9060438.1"/>
    </source>
</evidence>
<dbReference type="EMBL" id="CAMAPF010000008">
    <property type="protein sequence ID" value="CAH9060438.1"/>
    <property type="molecule type" value="Genomic_DNA"/>
</dbReference>
<protein>
    <submittedName>
        <fullName evidence="1">Uncharacterized protein</fullName>
    </submittedName>
</protein>
<reference evidence="1" key="1">
    <citation type="submission" date="2022-07" db="EMBL/GenBank/DDBJ databases">
        <authorList>
            <person name="Macas J."/>
            <person name="Novak P."/>
            <person name="Neumann P."/>
        </authorList>
    </citation>
    <scope>NUCLEOTIDE SEQUENCE</scope>
</reference>
<dbReference type="AlphaFoldDB" id="A0AAV0C647"/>
<gene>
    <name evidence="1" type="ORF">CEPIT_LOCUS1554</name>
</gene>
<evidence type="ECO:0000313" key="2">
    <source>
        <dbReference type="Proteomes" id="UP001152523"/>
    </source>
</evidence>